<evidence type="ECO:0000256" key="6">
    <source>
        <dbReference type="PIRSR" id="PIRSR001227-2"/>
    </source>
</evidence>
<gene>
    <name evidence="8" type="ORF">KK083_17745</name>
</gene>
<name>A0AAP2GQA0_9BACT</name>
<dbReference type="PANTHER" id="PTHR34218:SF3">
    <property type="entry name" value="ACYL-HOMOSERINE LACTONE ACYLASE PVDQ"/>
    <property type="match status" value="1"/>
</dbReference>
<evidence type="ECO:0000313" key="8">
    <source>
        <dbReference type="EMBL" id="MBT1698740.1"/>
    </source>
</evidence>
<dbReference type="Gene3D" id="1.10.1400.10">
    <property type="match status" value="1"/>
</dbReference>
<dbReference type="EMBL" id="JAHESF010000017">
    <property type="protein sequence ID" value="MBT1698740.1"/>
    <property type="molecule type" value="Genomic_DNA"/>
</dbReference>
<evidence type="ECO:0000256" key="3">
    <source>
        <dbReference type="ARBA" id="ARBA00022801"/>
    </source>
</evidence>
<dbReference type="PANTHER" id="PTHR34218">
    <property type="entry name" value="PEPTIDASE S45 PENICILLIN AMIDASE"/>
    <property type="match status" value="1"/>
</dbReference>
<evidence type="ECO:0000256" key="5">
    <source>
        <dbReference type="PIRSR" id="PIRSR001227-1"/>
    </source>
</evidence>
<comment type="similarity">
    <text evidence="1">Belongs to the peptidase S45 family.</text>
</comment>
<reference evidence="8 9" key="1">
    <citation type="submission" date="2021-05" db="EMBL/GenBank/DDBJ databases">
        <title>A Polyphasic approach of four new species of the genus Ohtaekwangia: Ohtaekwangia histidinii sp. nov., Ohtaekwangia cretensis sp. nov., Ohtaekwangia indiensis sp. nov., Ohtaekwangia reichenbachii sp. nov. from diverse environment.</title>
        <authorList>
            <person name="Octaviana S."/>
        </authorList>
    </citation>
    <scope>NUCLEOTIDE SEQUENCE [LARGE SCALE GENOMIC DNA]</scope>
    <source>
        <strain evidence="8 9">PWU4</strain>
    </source>
</reference>
<accession>A0AAP2GQA0</accession>
<feature type="active site" description="Nucleophile" evidence="5">
    <location>
        <position position="189"/>
    </location>
</feature>
<proteinExistence type="inferred from homology"/>
<keyword evidence="6" id="KW-0479">Metal-binding</keyword>
<dbReference type="InterPro" id="IPR023343">
    <property type="entry name" value="Penicillin_amidase_dom1"/>
</dbReference>
<evidence type="ECO:0000256" key="2">
    <source>
        <dbReference type="ARBA" id="ARBA00022729"/>
    </source>
</evidence>
<keyword evidence="3" id="KW-0378">Hydrolase</keyword>
<dbReference type="Gene3D" id="2.30.120.10">
    <property type="match status" value="1"/>
</dbReference>
<keyword evidence="6" id="KW-0106">Calcium</keyword>
<comment type="cofactor">
    <cofactor evidence="6">
        <name>Ca(2+)</name>
        <dbReference type="ChEBI" id="CHEBI:29108"/>
    </cofactor>
    <text evidence="6">Binds 1 Ca(2+) ion per dimer.</text>
</comment>
<feature type="chain" id="PRO_5042990022" evidence="7">
    <location>
        <begin position="20"/>
        <end position="707"/>
    </location>
</feature>
<feature type="binding site" evidence="6">
    <location>
        <position position="442"/>
    </location>
    <ligand>
        <name>Ca(2+)</name>
        <dbReference type="ChEBI" id="CHEBI:29108"/>
    </ligand>
</feature>
<dbReference type="InterPro" id="IPR002692">
    <property type="entry name" value="S45"/>
</dbReference>
<dbReference type="RefSeq" id="WP_254165470.1">
    <property type="nucleotide sequence ID" value="NZ_JAHESF010000017.1"/>
</dbReference>
<feature type="binding site" evidence="6">
    <location>
        <position position="262"/>
    </location>
    <ligand>
        <name>Ca(2+)</name>
        <dbReference type="ChEBI" id="CHEBI:29108"/>
    </ligand>
</feature>
<dbReference type="InterPro" id="IPR043146">
    <property type="entry name" value="Penicillin_amidase_N_B-knob"/>
</dbReference>
<dbReference type="Gene3D" id="3.60.20.10">
    <property type="entry name" value="Glutamine Phosphoribosylpyrophosphate, subunit 1, domain 1"/>
    <property type="match status" value="1"/>
</dbReference>
<dbReference type="Gene3D" id="1.10.439.10">
    <property type="entry name" value="Penicillin Amidohydrolase, domain 1"/>
    <property type="match status" value="1"/>
</dbReference>
<dbReference type="GO" id="GO:0046872">
    <property type="term" value="F:metal ion binding"/>
    <property type="evidence" value="ECO:0007669"/>
    <property type="project" value="UniProtKB-KW"/>
</dbReference>
<dbReference type="AlphaFoldDB" id="A0AAP2GQA0"/>
<sequence length="707" mass="80214">MKKLCVVVFLCSTAFAVFPQNSRLDPLIVDDPSRIDIVRDAYGVPHIFAKTDPEVAYGLAWAHAEDDFETLQKAFLASKTMLGQHIGRDGAMVDYIIHLLRLRELVNLNYEKDISPAFKAVLQGYCDGFNAYAYTHPKEVLEKKSLPIIPQDVLTYSVLQLALGCGVEDALRKINNGTMPLVGWEPGGSNAFAFNSKITADGNVYLAINTHHPLEGQVAWYEAHLCSQEGWNIVGSLMPGAPVIIAGINENLGWAHTVNHPDRLDVYQLEMNSDNDLQYKVDNTWYTLEERTVKLKVKMPGFNLHAKKKVYWSIYGPTMITERGVFSIRTTGLMDIRGLEQWYRMNKSGNFSSFKKALKMEAHPSYNIVYGDRYDTIFYICNGKLPLRDPSFNWRETLPGNTLLTLWSRTHPLEDLPQVLNPPSGYVYNTNHSPFHATAPADNISEEGYDPTMGYETHDNNRSLRVMELLQQLPKVSYEDFKRIKYDVQLPQKLAFPVNVDTLFMLNENQHPEYAGLITTLKTWDRKGTTDSRGAALFGIFFYHVAARYQADPTYKAMTKQDCIEALAYMKQYLLSNFGTTDVTLGEYQRLERGNRSIPLPGLPDVLAAMYSTPTENGRVKGTVGDCYIALAKFTKDGPEIESVNCFGASNRKGSPHYDDQMELFQQQKTHRMTLRRDEVYREAKAIYHPEVLSKLPLTARLTKGRR</sequence>
<dbReference type="SUPFAM" id="SSF56235">
    <property type="entry name" value="N-terminal nucleophile aminohydrolases (Ntn hydrolases)"/>
    <property type="match status" value="1"/>
</dbReference>
<evidence type="ECO:0000256" key="1">
    <source>
        <dbReference type="ARBA" id="ARBA00006586"/>
    </source>
</evidence>
<comment type="caution">
    <text evidence="8">The sequence shown here is derived from an EMBL/GenBank/DDBJ whole genome shotgun (WGS) entry which is preliminary data.</text>
</comment>
<dbReference type="GO" id="GO:0016811">
    <property type="term" value="F:hydrolase activity, acting on carbon-nitrogen (but not peptide) bonds, in linear amides"/>
    <property type="evidence" value="ECO:0007669"/>
    <property type="project" value="InterPro"/>
</dbReference>
<protein>
    <submittedName>
        <fullName evidence="8">Penicillin acylase family protein</fullName>
    </submittedName>
</protein>
<feature type="binding site" evidence="6">
    <location>
        <position position="265"/>
    </location>
    <ligand>
        <name>Ca(2+)</name>
        <dbReference type="ChEBI" id="CHEBI:29108"/>
    </ligand>
</feature>
<evidence type="ECO:0000256" key="7">
    <source>
        <dbReference type="SAM" id="SignalP"/>
    </source>
</evidence>
<keyword evidence="9" id="KW-1185">Reference proteome</keyword>
<keyword evidence="4" id="KW-0865">Zymogen</keyword>
<evidence type="ECO:0000256" key="4">
    <source>
        <dbReference type="ARBA" id="ARBA00023145"/>
    </source>
</evidence>
<feature type="signal peptide" evidence="7">
    <location>
        <begin position="1"/>
        <end position="19"/>
    </location>
</feature>
<evidence type="ECO:0000313" key="9">
    <source>
        <dbReference type="Proteomes" id="UP001319200"/>
    </source>
</evidence>
<dbReference type="InterPro" id="IPR043147">
    <property type="entry name" value="Penicillin_amidase_A-knob"/>
</dbReference>
<dbReference type="InterPro" id="IPR014395">
    <property type="entry name" value="Pen/GL7ACA/AHL_acylase"/>
</dbReference>
<dbReference type="Pfam" id="PF01804">
    <property type="entry name" value="Penicil_amidase"/>
    <property type="match status" value="1"/>
</dbReference>
<dbReference type="InterPro" id="IPR029055">
    <property type="entry name" value="Ntn_hydrolases_N"/>
</dbReference>
<organism evidence="8 9">
    <name type="scientific">Chryseosolibacter histidini</name>
    <dbReference type="NCBI Taxonomy" id="2782349"/>
    <lineage>
        <taxon>Bacteria</taxon>
        <taxon>Pseudomonadati</taxon>
        <taxon>Bacteroidota</taxon>
        <taxon>Cytophagia</taxon>
        <taxon>Cytophagales</taxon>
        <taxon>Chryseotaleaceae</taxon>
        <taxon>Chryseosolibacter</taxon>
    </lineage>
</organism>
<dbReference type="PIRSF" id="PIRSF001227">
    <property type="entry name" value="Pen_acylase"/>
    <property type="match status" value="1"/>
</dbReference>
<dbReference type="Proteomes" id="UP001319200">
    <property type="component" value="Unassembled WGS sequence"/>
</dbReference>
<keyword evidence="2 7" id="KW-0732">Signal</keyword>
<dbReference type="GO" id="GO:0017000">
    <property type="term" value="P:antibiotic biosynthetic process"/>
    <property type="evidence" value="ECO:0007669"/>
    <property type="project" value="InterPro"/>
</dbReference>